<dbReference type="PANTHER" id="PTHR43385">
    <property type="entry name" value="RIBOFLAVIN TRANSPORTER RIBJ"/>
    <property type="match status" value="1"/>
</dbReference>
<evidence type="ECO:0000256" key="1">
    <source>
        <dbReference type="ARBA" id="ARBA00004141"/>
    </source>
</evidence>
<feature type="transmembrane region" description="Helical" evidence="6">
    <location>
        <begin position="414"/>
        <end position="436"/>
    </location>
</feature>
<feature type="transmembrane region" description="Helical" evidence="6">
    <location>
        <begin position="359"/>
        <end position="378"/>
    </location>
</feature>
<feature type="transmembrane region" description="Helical" evidence="6">
    <location>
        <begin position="165"/>
        <end position="186"/>
    </location>
</feature>
<dbReference type="InterPro" id="IPR011701">
    <property type="entry name" value="MFS"/>
</dbReference>
<reference evidence="7" key="1">
    <citation type="submission" date="2021-01" db="EMBL/GenBank/DDBJ databases">
        <authorList>
            <consortium name="Genoscope - CEA"/>
            <person name="William W."/>
        </authorList>
    </citation>
    <scope>NUCLEOTIDE SEQUENCE</scope>
</reference>
<dbReference type="AlphaFoldDB" id="A0A8S1TFK1"/>
<feature type="transmembrane region" description="Helical" evidence="6">
    <location>
        <begin position="326"/>
        <end position="347"/>
    </location>
</feature>
<feature type="transmembrane region" description="Helical" evidence="6">
    <location>
        <begin position="109"/>
        <end position="128"/>
    </location>
</feature>
<evidence type="ECO:0000256" key="2">
    <source>
        <dbReference type="ARBA" id="ARBA00022448"/>
    </source>
</evidence>
<dbReference type="PANTHER" id="PTHR43385:SF1">
    <property type="entry name" value="RIBOFLAVIN TRANSPORTER RIBJ"/>
    <property type="match status" value="1"/>
</dbReference>
<accession>A0A8S1TFK1</accession>
<dbReference type="OMA" id="WISRMAY"/>
<dbReference type="OrthoDB" id="410267at2759"/>
<feature type="transmembrane region" description="Helical" evidence="6">
    <location>
        <begin position="253"/>
        <end position="275"/>
    </location>
</feature>
<dbReference type="Proteomes" id="UP000683925">
    <property type="component" value="Unassembled WGS sequence"/>
</dbReference>
<feature type="transmembrane region" description="Helical" evidence="6">
    <location>
        <begin position="480"/>
        <end position="498"/>
    </location>
</feature>
<dbReference type="GO" id="GO:0016020">
    <property type="term" value="C:membrane"/>
    <property type="evidence" value="ECO:0007669"/>
    <property type="project" value="UniProtKB-SubCell"/>
</dbReference>
<feature type="transmembrane region" description="Helical" evidence="6">
    <location>
        <begin position="69"/>
        <end position="89"/>
    </location>
</feature>
<comment type="subcellular location">
    <subcellularLocation>
        <location evidence="1">Membrane</location>
        <topology evidence="1">Multi-pass membrane protein</topology>
    </subcellularLocation>
</comment>
<protein>
    <submittedName>
        <fullName evidence="7">Uncharacterized protein</fullName>
    </submittedName>
</protein>
<keyword evidence="4 6" id="KW-1133">Transmembrane helix</keyword>
<evidence type="ECO:0000256" key="5">
    <source>
        <dbReference type="ARBA" id="ARBA00023136"/>
    </source>
</evidence>
<evidence type="ECO:0000313" key="8">
    <source>
        <dbReference type="Proteomes" id="UP000683925"/>
    </source>
</evidence>
<feature type="transmembrane region" description="Helical" evidence="6">
    <location>
        <begin position="448"/>
        <end position="468"/>
    </location>
</feature>
<evidence type="ECO:0000256" key="4">
    <source>
        <dbReference type="ARBA" id="ARBA00022989"/>
    </source>
</evidence>
<name>A0A8S1TFK1_PAROT</name>
<gene>
    <name evidence="7" type="ORF">POCTA_138.1.T0240274</name>
</gene>
<feature type="transmembrane region" description="Helical" evidence="6">
    <location>
        <begin position="198"/>
        <end position="222"/>
    </location>
</feature>
<evidence type="ECO:0000256" key="6">
    <source>
        <dbReference type="SAM" id="Phobius"/>
    </source>
</evidence>
<organism evidence="7 8">
    <name type="scientific">Paramecium octaurelia</name>
    <dbReference type="NCBI Taxonomy" id="43137"/>
    <lineage>
        <taxon>Eukaryota</taxon>
        <taxon>Sar</taxon>
        <taxon>Alveolata</taxon>
        <taxon>Ciliophora</taxon>
        <taxon>Intramacronucleata</taxon>
        <taxon>Oligohymenophorea</taxon>
        <taxon>Peniculida</taxon>
        <taxon>Parameciidae</taxon>
        <taxon>Paramecium</taxon>
    </lineage>
</organism>
<dbReference type="InterPro" id="IPR052983">
    <property type="entry name" value="MFS_Riboflavin_Transporter"/>
</dbReference>
<keyword evidence="8" id="KW-1185">Reference proteome</keyword>
<dbReference type="Pfam" id="PF07690">
    <property type="entry name" value="MFS_1"/>
    <property type="match status" value="1"/>
</dbReference>
<evidence type="ECO:0000313" key="7">
    <source>
        <dbReference type="EMBL" id="CAD8151060.1"/>
    </source>
</evidence>
<sequence length="526" mass="58814">MEELKDSDLNQNNHLRIDTQPHQQECNQFLSNYCDFQSPLKTEQSNLEIKPKKEVYTNEEMKKFTKQGIVSLVGGVLIHIELGTFYVWASISPYVAAWMRIKDTTITHTSMSAVYPILGIITMSFLSFGIKIAERVGFKFIIGCGSFILALAFLIISFVQDIQVFIAIYCIMVGISGGLLHMLPIICGLRYFPNKSGLVSGVIIGGYGFGSFIFNFVCKAIANPNNVQPSVEVIEDGKVVLYFDSEVGEKVPFMFQVLAISYLGLGIIGTLMIRYPKDIDPDKMLTTLEALQPKKNKQFEDQLPTCIIPNRKECQSVTNGIKSKPFILLQLIVLMSCTLGMMISNCYKFYGFELGFNDSLLTVLGSVGGVMNGSSRFFWVTLTEKTSFKFTFTIISFLNLASSSILPYNTSGIGYLLIIGVIYLAEGGLLAIYPVVCAKIFGKKVGGVINYFMYFMVGVSNMIGYILYAFVRNRIGWEGIFWVCFAINTLGIILGLFLKESGYDWQDPQIRLKVQSGLQMQDNNKQ</sequence>
<dbReference type="EMBL" id="CAJJDP010000024">
    <property type="protein sequence ID" value="CAD8151060.1"/>
    <property type="molecule type" value="Genomic_DNA"/>
</dbReference>
<dbReference type="GO" id="GO:0022857">
    <property type="term" value="F:transmembrane transporter activity"/>
    <property type="evidence" value="ECO:0007669"/>
    <property type="project" value="InterPro"/>
</dbReference>
<feature type="transmembrane region" description="Helical" evidence="6">
    <location>
        <begin position="390"/>
        <end position="408"/>
    </location>
</feature>
<comment type="caution">
    <text evidence="7">The sequence shown here is derived from an EMBL/GenBank/DDBJ whole genome shotgun (WGS) entry which is preliminary data.</text>
</comment>
<keyword evidence="2" id="KW-0813">Transport</keyword>
<keyword evidence="3 6" id="KW-0812">Transmembrane</keyword>
<evidence type="ECO:0000256" key="3">
    <source>
        <dbReference type="ARBA" id="ARBA00022692"/>
    </source>
</evidence>
<proteinExistence type="predicted"/>
<keyword evidence="5 6" id="KW-0472">Membrane</keyword>
<feature type="transmembrane region" description="Helical" evidence="6">
    <location>
        <begin position="140"/>
        <end position="159"/>
    </location>
</feature>